<evidence type="ECO:0000259" key="5">
    <source>
        <dbReference type="PROSITE" id="PS50931"/>
    </source>
</evidence>
<proteinExistence type="inferred from homology"/>
<keyword evidence="7" id="KW-1185">Reference proteome</keyword>
<dbReference type="InterPro" id="IPR036388">
    <property type="entry name" value="WH-like_DNA-bd_sf"/>
</dbReference>
<dbReference type="Proteomes" id="UP000292235">
    <property type="component" value="Chromosome"/>
</dbReference>
<sequence>MRKRHSLRHMDLVGACLAFVRVSERGSFTLGAAAARIPQPVASRRIAALERHLGGRLFDRSTRRATLTPFGHDMLPSAKRLISLAEAMEHDAERARLAPLRLAVPDICATRDLALLGAEALRQGIELDLHPAPPPGRDDLLRTRQVRAATAAVPPGEGKWTVPLGVGGVVETHAAAVYLETLRVGRGDTERRRRLWIQPEDDVPHIRDRIRRHGDAAGLQPSQVAVSTALASAAARVLCSADLLLCSAAQARQLRLHWRPIGEIEPARGYTVAAGTGTDGRWVEEALDLGLARCLGATAAGRGSE</sequence>
<keyword evidence="3" id="KW-0238">DNA-binding</keyword>
<keyword evidence="4" id="KW-0804">Transcription</keyword>
<feature type="domain" description="HTH lysR-type" evidence="5">
    <location>
        <begin position="18"/>
        <end position="68"/>
    </location>
</feature>
<dbReference type="KEGG" id="strr:EKD16_18720"/>
<dbReference type="GO" id="GO:0000976">
    <property type="term" value="F:transcription cis-regulatory region binding"/>
    <property type="evidence" value="ECO:0007669"/>
    <property type="project" value="TreeGrafter"/>
</dbReference>
<organism evidence="6 7">
    <name type="scientific">Streptomonospora litoralis</name>
    <dbReference type="NCBI Taxonomy" id="2498135"/>
    <lineage>
        <taxon>Bacteria</taxon>
        <taxon>Bacillati</taxon>
        <taxon>Actinomycetota</taxon>
        <taxon>Actinomycetes</taxon>
        <taxon>Streptosporangiales</taxon>
        <taxon>Nocardiopsidaceae</taxon>
        <taxon>Streptomonospora</taxon>
    </lineage>
</organism>
<reference evidence="6 7" key="1">
    <citation type="submission" date="2019-02" db="EMBL/GenBank/DDBJ databases">
        <authorList>
            <person name="Khodamoradi S."/>
            <person name="Hahnke R.L."/>
            <person name="Kaempfer P."/>
            <person name="Schumann P."/>
            <person name="Rohde M."/>
            <person name="Steinert M."/>
            <person name="Luzhetskyy A."/>
            <person name="Wink J."/>
            <person name="Ruckert C."/>
        </authorList>
    </citation>
    <scope>NUCLEOTIDE SEQUENCE [LARGE SCALE GENOMIC DNA]</scope>
    <source>
        <strain evidence="6 7">M2</strain>
    </source>
</reference>
<dbReference type="InterPro" id="IPR000847">
    <property type="entry name" value="LysR_HTH_N"/>
</dbReference>
<accession>A0A4P6Q901</accession>
<dbReference type="PANTHER" id="PTHR30126:SF40">
    <property type="entry name" value="HTH-TYPE TRANSCRIPTIONAL REGULATOR GLTR"/>
    <property type="match status" value="1"/>
</dbReference>
<protein>
    <submittedName>
        <fullName evidence="6">HTH-type transcriptional regulator TfdS</fullName>
    </submittedName>
</protein>
<dbReference type="Gene3D" id="1.10.10.10">
    <property type="entry name" value="Winged helix-like DNA-binding domain superfamily/Winged helix DNA-binding domain"/>
    <property type="match status" value="1"/>
</dbReference>
<evidence type="ECO:0000256" key="2">
    <source>
        <dbReference type="ARBA" id="ARBA00023015"/>
    </source>
</evidence>
<keyword evidence="2" id="KW-0805">Transcription regulation</keyword>
<dbReference type="PROSITE" id="PS50931">
    <property type="entry name" value="HTH_LYSR"/>
    <property type="match status" value="1"/>
</dbReference>
<dbReference type="EMBL" id="CP036455">
    <property type="protein sequence ID" value="QBI55507.1"/>
    <property type="molecule type" value="Genomic_DNA"/>
</dbReference>
<evidence type="ECO:0000313" key="7">
    <source>
        <dbReference type="Proteomes" id="UP000292235"/>
    </source>
</evidence>
<evidence type="ECO:0000256" key="1">
    <source>
        <dbReference type="ARBA" id="ARBA00009437"/>
    </source>
</evidence>
<dbReference type="GO" id="GO:0003700">
    <property type="term" value="F:DNA-binding transcription factor activity"/>
    <property type="evidence" value="ECO:0007669"/>
    <property type="project" value="InterPro"/>
</dbReference>
<dbReference type="Pfam" id="PF00126">
    <property type="entry name" value="HTH_1"/>
    <property type="match status" value="1"/>
</dbReference>
<name>A0A4P6Q901_9ACTN</name>
<dbReference type="SUPFAM" id="SSF46785">
    <property type="entry name" value="Winged helix' DNA-binding domain"/>
    <property type="match status" value="1"/>
</dbReference>
<dbReference type="PANTHER" id="PTHR30126">
    <property type="entry name" value="HTH-TYPE TRANSCRIPTIONAL REGULATOR"/>
    <property type="match status" value="1"/>
</dbReference>
<evidence type="ECO:0000313" key="6">
    <source>
        <dbReference type="EMBL" id="QBI55507.1"/>
    </source>
</evidence>
<dbReference type="AlphaFoldDB" id="A0A4P6Q901"/>
<dbReference type="InterPro" id="IPR036390">
    <property type="entry name" value="WH_DNA-bd_sf"/>
</dbReference>
<evidence type="ECO:0000256" key="3">
    <source>
        <dbReference type="ARBA" id="ARBA00023125"/>
    </source>
</evidence>
<evidence type="ECO:0000256" key="4">
    <source>
        <dbReference type="ARBA" id="ARBA00023163"/>
    </source>
</evidence>
<gene>
    <name evidence="6" type="primary">tfdS1</name>
    <name evidence="6" type="ORF">EKD16_18720</name>
</gene>
<comment type="similarity">
    <text evidence="1">Belongs to the LysR transcriptional regulatory family.</text>
</comment>